<sequence length="434" mass="45330">MTHVTQDLTRADGAALPTSPPALRRANLSLVLRHLRDHVSRSRVDIAEATGLHRATVSNLVAELLERGLVREVGIEHVGAIGRPRRAVALHGAHVGALGLEINVDYISIHGADLSGRVLVERRVGFDTVGSGPDRALRRLSLGAREAVEAMRRAGAVPAGIGVAVPAMVDVARGVVTLAPNLGWQDLPLAARLSEALSTPGTPAVPVMVDNDANLAALAEHTSGVAAGTPHLVYLTGEVGVGGGIIVDGKLLRGADGFSGEVGHLPVDPAGDRCGCGRYGCWETKVGLAALMRTAMPEQAYQQDSGQDGLPVSDPEERAKEIARGLAAGDERMLAAVAQVGRWLGLGGSIVVNLFNPRVIVVGGYFATLAEWLLPHAQRELERLVVAGPAAQCRFVASDLGFGAASRGAASMVVNRLIDDPNTIMDPIPRQAAY</sequence>
<dbReference type="GO" id="GO:0003700">
    <property type="term" value="F:DNA-binding transcription factor activity"/>
    <property type="evidence" value="ECO:0007669"/>
    <property type="project" value="InterPro"/>
</dbReference>
<dbReference type="Pfam" id="PF00480">
    <property type="entry name" value="ROK"/>
    <property type="match status" value="1"/>
</dbReference>
<gene>
    <name evidence="4" type="ORF">Aph01nite_80120</name>
</gene>
<proteinExistence type="inferred from homology"/>
<organism evidence="4 5">
    <name type="scientific">Acrocarpospora phusangensis</name>
    <dbReference type="NCBI Taxonomy" id="1070424"/>
    <lineage>
        <taxon>Bacteria</taxon>
        <taxon>Bacillati</taxon>
        <taxon>Actinomycetota</taxon>
        <taxon>Actinomycetes</taxon>
        <taxon>Streptosporangiales</taxon>
        <taxon>Streptosporangiaceae</taxon>
        <taxon>Acrocarpospora</taxon>
    </lineage>
</organism>
<dbReference type="InterPro" id="IPR036388">
    <property type="entry name" value="WH-like_DNA-bd_sf"/>
</dbReference>
<evidence type="ECO:0000259" key="3">
    <source>
        <dbReference type="Pfam" id="PF09339"/>
    </source>
</evidence>
<dbReference type="PANTHER" id="PTHR18964:SF149">
    <property type="entry name" value="BIFUNCTIONAL UDP-N-ACETYLGLUCOSAMINE 2-EPIMERASE_N-ACETYLMANNOSAMINE KINASE"/>
    <property type="match status" value="1"/>
</dbReference>
<protein>
    <submittedName>
        <fullName evidence="4">Transcriptional regulator</fullName>
    </submittedName>
</protein>
<evidence type="ECO:0000256" key="1">
    <source>
        <dbReference type="ARBA" id="ARBA00006479"/>
    </source>
</evidence>
<dbReference type="InterPro" id="IPR000600">
    <property type="entry name" value="ROK"/>
</dbReference>
<evidence type="ECO:0000256" key="2">
    <source>
        <dbReference type="SAM" id="MobiDB-lite"/>
    </source>
</evidence>
<name>A0A919USX4_9ACTN</name>
<dbReference type="Gene3D" id="3.30.420.40">
    <property type="match status" value="2"/>
</dbReference>
<accession>A0A919USX4</accession>
<dbReference type="SUPFAM" id="SSF53067">
    <property type="entry name" value="Actin-like ATPase domain"/>
    <property type="match status" value="1"/>
</dbReference>
<keyword evidence="5" id="KW-1185">Reference proteome</keyword>
<dbReference type="Gene3D" id="1.10.10.10">
    <property type="entry name" value="Winged helix-like DNA-binding domain superfamily/Winged helix DNA-binding domain"/>
    <property type="match status" value="1"/>
</dbReference>
<comment type="caution">
    <text evidence="4">The sequence shown here is derived from an EMBL/GenBank/DDBJ whole genome shotgun (WGS) entry which is preliminary data.</text>
</comment>
<dbReference type="InterPro" id="IPR036390">
    <property type="entry name" value="WH_DNA-bd_sf"/>
</dbReference>
<dbReference type="InterPro" id="IPR005471">
    <property type="entry name" value="Tscrpt_reg_IclR_N"/>
</dbReference>
<dbReference type="InterPro" id="IPR043129">
    <property type="entry name" value="ATPase_NBD"/>
</dbReference>
<evidence type="ECO:0000313" key="4">
    <source>
        <dbReference type="EMBL" id="GIH29702.1"/>
    </source>
</evidence>
<reference evidence="4" key="1">
    <citation type="submission" date="2021-01" db="EMBL/GenBank/DDBJ databases">
        <title>Whole genome shotgun sequence of Acrocarpospora phusangensis NBRC 108782.</title>
        <authorList>
            <person name="Komaki H."/>
            <person name="Tamura T."/>
        </authorList>
    </citation>
    <scope>NUCLEOTIDE SEQUENCE</scope>
    <source>
        <strain evidence="4">NBRC 108782</strain>
    </source>
</reference>
<evidence type="ECO:0000313" key="5">
    <source>
        <dbReference type="Proteomes" id="UP000640052"/>
    </source>
</evidence>
<comment type="similarity">
    <text evidence="1">Belongs to the ROK (NagC/XylR) family.</text>
</comment>
<feature type="domain" description="HTH iclR-type" evidence="3">
    <location>
        <begin position="31"/>
        <end position="72"/>
    </location>
</feature>
<feature type="region of interest" description="Disordered" evidence="2">
    <location>
        <begin position="1"/>
        <end position="20"/>
    </location>
</feature>
<dbReference type="AlphaFoldDB" id="A0A919USX4"/>
<dbReference type="Proteomes" id="UP000640052">
    <property type="component" value="Unassembled WGS sequence"/>
</dbReference>
<dbReference type="CDD" id="cd24076">
    <property type="entry name" value="ASKHA_ATPase_ROK_BsXylR-like"/>
    <property type="match status" value="1"/>
</dbReference>
<dbReference type="RefSeq" id="WP_239162338.1">
    <property type="nucleotide sequence ID" value="NZ_BOOA01000151.1"/>
</dbReference>
<dbReference type="PANTHER" id="PTHR18964">
    <property type="entry name" value="ROK (REPRESSOR, ORF, KINASE) FAMILY"/>
    <property type="match status" value="1"/>
</dbReference>
<dbReference type="EMBL" id="BOOA01000151">
    <property type="protein sequence ID" value="GIH29702.1"/>
    <property type="molecule type" value="Genomic_DNA"/>
</dbReference>
<dbReference type="SUPFAM" id="SSF46785">
    <property type="entry name" value="Winged helix' DNA-binding domain"/>
    <property type="match status" value="1"/>
</dbReference>
<dbReference type="Pfam" id="PF09339">
    <property type="entry name" value="HTH_IclR"/>
    <property type="match status" value="1"/>
</dbReference>